<organism evidence="5 6">
    <name type="scientific">Anaeramoeba ignava</name>
    <name type="common">Anaerobic marine amoeba</name>
    <dbReference type="NCBI Taxonomy" id="1746090"/>
    <lineage>
        <taxon>Eukaryota</taxon>
        <taxon>Metamonada</taxon>
        <taxon>Anaeramoebidae</taxon>
        <taxon>Anaeramoeba</taxon>
    </lineage>
</organism>
<name>A0A9Q0RA00_ANAIG</name>
<evidence type="ECO:0000256" key="2">
    <source>
        <dbReference type="ARBA" id="ARBA00022741"/>
    </source>
</evidence>
<keyword evidence="6" id="KW-1185">Reference proteome</keyword>
<protein>
    <submittedName>
        <fullName evidence="5">Adenylate kinase 1 isoform b</fullName>
    </submittedName>
</protein>
<keyword evidence="1 4" id="KW-0808">Transferase</keyword>
<evidence type="ECO:0000256" key="1">
    <source>
        <dbReference type="ARBA" id="ARBA00022679"/>
    </source>
</evidence>
<dbReference type="PRINTS" id="PR00094">
    <property type="entry name" value="ADENYLTKNASE"/>
</dbReference>
<reference evidence="5" key="1">
    <citation type="submission" date="2022-10" db="EMBL/GenBank/DDBJ databases">
        <title>Novel sulphate-reducing endosymbionts in the free-living metamonad Anaeramoeba.</title>
        <authorList>
            <person name="Jerlstrom-Hultqvist J."/>
            <person name="Cepicka I."/>
            <person name="Gallot-Lavallee L."/>
            <person name="Salas-Leiva D."/>
            <person name="Curtis B.A."/>
            <person name="Zahonova K."/>
            <person name="Pipaliya S."/>
            <person name="Dacks J."/>
            <person name="Roger A.J."/>
        </authorList>
    </citation>
    <scope>NUCLEOTIDE SEQUENCE</scope>
    <source>
        <strain evidence="5">BMAN</strain>
    </source>
</reference>
<dbReference type="InterPro" id="IPR027417">
    <property type="entry name" value="P-loop_NTPase"/>
</dbReference>
<dbReference type="HAMAP" id="MF_00235">
    <property type="entry name" value="Adenylate_kinase_Adk"/>
    <property type="match status" value="1"/>
</dbReference>
<accession>A0A9Q0RA00</accession>
<comment type="caution">
    <text evidence="5">The sequence shown here is derived from an EMBL/GenBank/DDBJ whole genome shotgun (WGS) entry which is preliminary data.</text>
</comment>
<dbReference type="GO" id="GO:0005524">
    <property type="term" value="F:ATP binding"/>
    <property type="evidence" value="ECO:0007669"/>
    <property type="project" value="InterPro"/>
</dbReference>
<dbReference type="EMBL" id="JAPDFW010000081">
    <property type="protein sequence ID" value="KAJ5072612.1"/>
    <property type="molecule type" value="Genomic_DNA"/>
</dbReference>
<dbReference type="CDD" id="cd01428">
    <property type="entry name" value="ADK"/>
    <property type="match status" value="1"/>
</dbReference>
<proteinExistence type="inferred from homology"/>
<dbReference type="PANTHER" id="PTHR23359">
    <property type="entry name" value="NUCLEOTIDE KINASE"/>
    <property type="match status" value="1"/>
</dbReference>
<dbReference type="PROSITE" id="PS00113">
    <property type="entry name" value="ADENYLATE_KINASE"/>
    <property type="match status" value="1"/>
</dbReference>
<evidence type="ECO:0000313" key="6">
    <source>
        <dbReference type="Proteomes" id="UP001149090"/>
    </source>
</evidence>
<dbReference type="InterPro" id="IPR033690">
    <property type="entry name" value="Adenylat_kinase_CS"/>
</dbReference>
<keyword evidence="2" id="KW-0547">Nucleotide-binding</keyword>
<evidence type="ECO:0000256" key="4">
    <source>
        <dbReference type="RuleBase" id="RU003330"/>
    </source>
</evidence>
<dbReference type="AlphaFoldDB" id="A0A9Q0RA00"/>
<dbReference type="SUPFAM" id="SSF52540">
    <property type="entry name" value="P-loop containing nucleoside triphosphate hydrolases"/>
    <property type="match status" value="1"/>
</dbReference>
<dbReference type="Proteomes" id="UP001149090">
    <property type="component" value="Unassembled WGS sequence"/>
</dbReference>
<dbReference type="OrthoDB" id="442176at2759"/>
<gene>
    <name evidence="5" type="ORF">M0811_01627</name>
</gene>
<dbReference type="GO" id="GO:0019205">
    <property type="term" value="F:nucleobase-containing compound kinase activity"/>
    <property type="evidence" value="ECO:0007669"/>
    <property type="project" value="InterPro"/>
</dbReference>
<dbReference type="Pfam" id="PF00406">
    <property type="entry name" value="ADK"/>
    <property type="match status" value="1"/>
</dbReference>
<dbReference type="Gene3D" id="3.40.50.300">
    <property type="entry name" value="P-loop containing nucleotide triphosphate hydrolases"/>
    <property type="match status" value="1"/>
</dbReference>
<sequence>MQETEQKKQEIEHQKEQEKIQKLCQVVFVLGPPGAGKGTQSDLLEKEFGFVHVSAGELLRNEVEKKTEESEKINQLMKDGQLIPKEITTRLLRQNILENITEEKITTFLVDGFPRKIDQGEYFESTIKPCEFVLFLDSPNIEDLIKRIQERAKLSKRVDDNVDSFRKRIEGYKKDCLPVIDFYGKKGKVKEVIADSDIDSVYQKVRQCFLPEKID</sequence>
<dbReference type="InterPro" id="IPR000850">
    <property type="entry name" value="Adenylat/UMP-CMP_kin"/>
</dbReference>
<dbReference type="GO" id="GO:0006139">
    <property type="term" value="P:nucleobase-containing compound metabolic process"/>
    <property type="evidence" value="ECO:0007669"/>
    <property type="project" value="InterPro"/>
</dbReference>
<evidence type="ECO:0000313" key="5">
    <source>
        <dbReference type="EMBL" id="KAJ5072612.1"/>
    </source>
</evidence>
<evidence type="ECO:0000256" key="3">
    <source>
        <dbReference type="ARBA" id="ARBA00022777"/>
    </source>
</evidence>
<dbReference type="OMA" id="MIEEHMR"/>
<comment type="similarity">
    <text evidence="4">Belongs to the adenylate kinase family.</text>
</comment>
<keyword evidence="3 4" id="KW-0418">Kinase</keyword>